<dbReference type="GO" id="GO:0005886">
    <property type="term" value="C:plasma membrane"/>
    <property type="evidence" value="ECO:0007669"/>
    <property type="project" value="TreeGrafter"/>
</dbReference>
<accession>A0A8J4R4R5</accession>
<keyword evidence="4" id="KW-0812">Transmembrane</keyword>
<dbReference type="PANTHER" id="PTHR31234:SF2">
    <property type="entry name" value="OS05G0199100 PROTEIN"/>
    <property type="match status" value="1"/>
</dbReference>
<feature type="transmembrane region" description="Helical" evidence="4">
    <location>
        <begin position="111"/>
        <end position="134"/>
    </location>
</feature>
<organism evidence="5 6">
    <name type="scientific">Castanea mollissima</name>
    <name type="common">Chinese chestnut</name>
    <dbReference type="NCBI Taxonomy" id="60419"/>
    <lineage>
        <taxon>Eukaryota</taxon>
        <taxon>Viridiplantae</taxon>
        <taxon>Streptophyta</taxon>
        <taxon>Embryophyta</taxon>
        <taxon>Tracheophyta</taxon>
        <taxon>Spermatophyta</taxon>
        <taxon>Magnoliopsida</taxon>
        <taxon>eudicotyledons</taxon>
        <taxon>Gunneridae</taxon>
        <taxon>Pentapetalae</taxon>
        <taxon>rosids</taxon>
        <taxon>fabids</taxon>
        <taxon>Fagales</taxon>
        <taxon>Fagaceae</taxon>
        <taxon>Castanea</taxon>
    </lineage>
</organism>
<keyword evidence="2 4" id="KW-0472">Membrane</keyword>
<evidence type="ECO:0000313" key="6">
    <source>
        <dbReference type="Proteomes" id="UP000737018"/>
    </source>
</evidence>
<comment type="caution">
    <text evidence="5">The sequence shown here is derived from an EMBL/GenBank/DDBJ whole genome shotgun (WGS) entry which is preliminary data.</text>
</comment>
<name>A0A8J4R4R5_9ROSI</name>
<dbReference type="EMBL" id="JRKL02002835">
    <property type="protein sequence ID" value="KAF3957392.1"/>
    <property type="molecule type" value="Genomic_DNA"/>
</dbReference>
<evidence type="ECO:0000256" key="2">
    <source>
        <dbReference type="ARBA" id="ARBA00023136"/>
    </source>
</evidence>
<evidence type="ECO:0000313" key="5">
    <source>
        <dbReference type="EMBL" id="KAF3957392.1"/>
    </source>
</evidence>
<evidence type="ECO:0000256" key="1">
    <source>
        <dbReference type="ARBA" id="ARBA00004370"/>
    </source>
</evidence>
<reference evidence="5" key="1">
    <citation type="submission" date="2020-03" db="EMBL/GenBank/DDBJ databases">
        <title>Castanea mollissima Vanexum genome sequencing.</title>
        <authorList>
            <person name="Staton M."/>
        </authorList>
    </citation>
    <scope>NUCLEOTIDE SEQUENCE</scope>
    <source>
        <tissue evidence="5">Leaf</tissue>
    </source>
</reference>
<dbReference type="AlphaFoldDB" id="A0A8J4R4R5"/>
<keyword evidence="6" id="KW-1185">Reference proteome</keyword>
<feature type="region of interest" description="Disordered" evidence="3">
    <location>
        <begin position="1"/>
        <end position="49"/>
    </location>
</feature>
<gene>
    <name evidence="5" type="ORF">CMV_017592</name>
</gene>
<dbReference type="Proteomes" id="UP000737018">
    <property type="component" value="Unassembled WGS sequence"/>
</dbReference>
<proteinExistence type="predicted"/>
<dbReference type="PANTHER" id="PTHR31234">
    <property type="entry name" value="LATE EMBRYOGENESIS ABUNDANT (LEA) HYDROXYPROLINE-RICH GLYCOPROTEIN FAMILY"/>
    <property type="match status" value="1"/>
</dbReference>
<protein>
    <recommendedName>
        <fullName evidence="7">Late embryogenesis abundant protein LEA-2 subgroup domain-containing protein</fullName>
    </recommendedName>
</protein>
<comment type="subcellular location">
    <subcellularLocation>
        <location evidence="1">Membrane</location>
    </subcellularLocation>
</comment>
<evidence type="ECO:0000256" key="4">
    <source>
        <dbReference type="SAM" id="Phobius"/>
    </source>
</evidence>
<dbReference type="GO" id="GO:0098542">
    <property type="term" value="P:defense response to other organism"/>
    <property type="evidence" value="ECO:0007669"/>
    <property type="project" value="InterPro"/>
</dbReference>
<dbReference type="OrthoDB" id="695142at2759"/>
<evidence type="ECO:0000256" key="3">
    <source>
        <dbReference type="SAM" id="MobiDB-lite"/>
    </source>
</evidence>
<evidence type="ECO:0008006" key="7">
    <source>
        <dbReference type="Google" id="ProtNLM"/>
    </source>
</evidence>
<sequence length="294" mass="33206">MVTPSQDESDQSSDSEVGTTRPDATLTPTAQSNRDILNPAQSNSLPQATDYSRTMGNATVMEYPHLQRQQSYAQQYHRFTLPHNAYNSYDYSTEPPTQSNATCNNCGFNRYWLVIVIIFIVFMLAIITILKFVIRPNVPVFRVDTFYMSNFHTSNSEFTANWEANVTIKNPSLKLKFSFYEIKILLYYGDDHIASSTVDSKLHLEPMGHGMLHLKLSANDADRHVVDNMIRDRINEGSLSFKMRLVVSASLTDKSWTRDGVIKLLCNNLNVQFVGSASFGMLPAGNSRTCLIFS</sequence>
<dbReference type="InterPro" id="IPR044839">
    <property type="entry name" value="NDR1-like"/>
</dbReference>
<feature type="compositionally biased region" description="Polar residues" evidence="3">
    <location>
        <begin position="26"/>
        <end position="49"/>
    </location>
</feature>
<keyword evidence="4" id="KW-1133">Transmembrane helix</keyword>